<reference evidence="1 2" key="1">
    <citation type="journal article" date="2012" name="J. Bacteriol.">
        <title>Complete genome sequence of Mycoplasma wenyonii strain Massachusetts.</title>
        <authorList>
            <person name="Dos Santos A.P."/>
            <person name="Guimaraes A.M."/>
            <person name="do Nascimento N.C."/>
            <person name="Sanmiguel P.J."/>
            <person name="Messick J.B."/>
        </authorList>
    </citation>
    <scope>NUCLEOTIDE SEQUENCE [LARGE SCALE GENOMIC DNA]</scope>
    <source>
        <strain evidence="1 2">Massachusetts</strain>
    </source>
</reference>
<sequence length="215" mass="23921">MFPSILKFVAFSVTGIAGAGILTPLSYIASTQDKFQSLWNKTLNNLGKLINCDGHGGAEYSVEMISSEHKNQDLGLGVTFNLVKKETSHYGRSTNVKTETWNSKVGGGSSKWGFKRNTSNLRGSNEGEVGIWYQGKWTSRGRHQERISSCSKGEQRIVKIGDDRRREEEVDVSSISLEAVNCKGWFTKTCDIQLSSNSGLKWSETFKPTVFYSPF</sequence>
<gene>
    <name evidence="1" type="ordered locus">WEN_02130</name>
</gene>
<keyword evidence="2" id="KW-1185">Reference proteome</keyword>
<dbReference type="HOGENOM" id="CLU_1282066_0_0_14"/>
<dbReference type="KEGG" id="mwe:WEN_02130"/>
<evidence type="ECO:0000313" key="2">
    <source>
        <dbReference type="Proteomes" id="UP000009005"/>
    </source>
</evidence>
<dbReference type="OrthoDB" id="10212at2093"/>
<dbReference type="RefSeq" id="WP_014849925.1">
    <property type="nucleotide sequence ID" value="NC_018149.1"/>
</dbReference>
<organism evidence="1 2">
    <name type="scientific">Mycoplasma wenyonii (strain Massachusetts)</name>
    <name type="common">Eperythrozoon wenyonii</name>
    <dbReference type="NCBI Taxonomy" id="1197325"/>
    <lineage>
        <taxon>Bacteria</taxon>
        <taxon>Bacillati</taxon>
        <taxon>Mycoplasmatota</taxon>
        <taxon>Mollicutes</taxon>
        <taxon>Mycoplasmataceae</taxon>
        <taxon>Mycoplasma</taxon>
    </lineage>
</organism>
<dbReference type="PATRIC" id="fig|1197325.3.peg.457"/>
<accession>I6ZJ27</accession>
<evidence type="ECO:0000313" key="1">
    <source>
        <dbReference type="EMBL" id="AFN65215.1"/>
    </source>
</evidence>
<proteinExistence type="predicted"/>
<dbReference type="Proteomes" id="UP000009005">
    <property type="component" value="Chromosome"/>
</dbReference>
<name>I6ZJ27_MYCWM</name>
<dbReference type="EMBL" id="CP003703">
    <property type="protein sequence ID" value="AFN65215.1"/>
    <property type="molecule type" value="Genomic_DNA"/>
</dbReference>
<protein>
    <submittedName>
        <fullName evidence="1">Uncharacterized protein</fullName>
    </submittedName>
</protein>
<dbReference type="AlphaFoldDB" id="I6ZJ27"/>